<evidence type="ECO:0000313" key="2">
    <source>
        <dbReference type="Proteomes" id="UP001596113"/>
    </source>
</evidence>
<name>A0ABW0I166_9BACL</name>
<dbReference type="Proteomes" id="UP001596113">
    <property type="component" value="Unassembled WGS sequence"/>
</dbReference>
<sequence>MKKVKIIVQIPYDGFLTVDEQNILKRYQLRKRDLPYFIFFHEFSHLLDALFYLDHRTMKDFKRFLVDHQRIARDASDYREVSYEDQADQFAYKCILEHCRKTG</sequence>
<evidence type="ECO:0000313" key="1">
    <source>
        <dbReference type="EMBL" id="MFC5406141.1"/>
    </source>
</evidence>
<organism evidence="1 2">
    <name type="scientific">Cohnella soli</name>
    <dbReference type="NCBI Taxonomy" id="425005"/>
    <lineage>
        <taxon>Bacteria</taxon>
        <taxon>Bacillati</taxon>
        <taxon>Bacillota</taxon>
        <taxon>Bacilli</taxon>
        <taxon>Bacillales</taxon>
        <taxon>Paenibacillaceae</taxon>
        <taxon>Cohnella</taxon>
    </lineage>
</organism>
<reference evidence="2" key="1">
    <citation type="journal article" date="2019" name="Int. J. Syst. Evol. Microbiol.">
        <title>The Global Catalogue of Microorganisms (GCM) 10K type strain sequencing project: providing services to taxonomists for standard genome sequencing and annotation.</title>
        <authorList>
            <consortium name="The Broad Institute Genomics Platform"/>
            <consortium name="The Broad Institute Genome Sequencing Center for Infectious Disease"/>
            <person name="Wu L."/>
            <person name="Ma J."/>
        </authorList>
    </citation>
    <scope>NUCLEOTIDE SEQUENCE [LARGE SCALE GENOMIC DNA]</scope>
    <source>
        <strain evidence="2">CGMCC 1.18575</strain>
    </source>
</reference>
<accession>A0ABW0I166</accession>
<proteinExistence type="predicted"/>
<keyword evidence="2" id="KW-1185">Reference proteome</keyword>
<protein>
    <submittedName>
        <fullName evidence="1">Uncharacterized protein</fullName>
    </submittedName>
</protein>
<gene>
    <name evidence="1" type="ORF">ACFPOF_25660</name>
</gene>
<dbReference type="EMBL" id="JBHSMI010000052">
    <property type="protein sequence ID" value="MFC5406141.1"/>
    <property type="molecule type" value="Genomic_DNA"/>
</dbReference>
<comment type="caution">
    <text evidence="1">The sequence shown here is derived from an EMBL/GenBank/DDBJ whole genome shotgun (WGS) entry which is preliminary data.</text>
</comment>
<dbReference type="RefSeq" id="WP_378138062.1">
    <property type="nucleotide sequence ID" value="NZ_JBHSMI010000052.1"/>
</dbReference>